<dbReference type="OrthoDB" id="419889at2759"/>
<dbReference type="SUPFAM" id="SSF51283">
    <property type="entry name" value="dUTPase-like"/>
    <property type="match status" value="1"/>
</dbReference>
<keyword evidence="5 7" id="KW-0546">Nucleotide metabolism</keyword>
<dbReference type="GO" id="GO:0004170">
    <property type="term" value="F:dUTP diphosphatase activity"/>
    <property type="evidence" value="ECO:0007669"/>
    <property type="project" value="UniProtKB-UniRule"/>
</dbReference>
<evidence type="ECO:0000256" key="2">
    <source>
        <dbReference type="ARBA" id="ARBA00006581"/>
    </source>
</evidence>
<dbReference type="GO" id="GO:0035863">
    <property type="term" value="P:dITP catabolic process"/>
    <property type="evidence" value="ECO:0007669"/>
    <property type="project" value="EnsemblFungi"/>
</dbReference>
<dbReference type="EMBL" id="KV454291">
    <property type="protein sequence ID" value="ODQ75032.1"/>
    <property type="molecule type" value="Genomic_DNA"/>
</dbReference>
<keyword evidence="4 7" id="KW-0378">Hydrolase</keyword>
<dbReference type="Pfam" id="PF00692">
    <property type="entry name" value="dUTPase"/>
    <property type="match status" value="1"/>
</dbReference>
<comment type="subunit">
    <text evidence="3 7">Homotrimer.</text>
</comment>
<dbReference type="UniPathway" id="UPA00610">
    <property type="reaction ID" value="UER00666"/>
</dbReference>
<dbReference type="EC" id="3.6.1.23" evidence="7"/>
<dbReference type="GO" id="GO:0006226">
    <property type="term" value="P:dUMP biosynthetic process"/>
    <property type="evidence" value="ECO:0007669"/>
    <property type="project" value="UniProtKB-UniRule"/>
</dbReference>
<feature type="non-terminal residue" evidence="9">
    <location>
        <position position="1"/>
    </location>
</feature>
<feature type="non-terminal residue" evidence="9">
    <location>
        <position position="158"/>
    </location>
</feature>
<evidence type="ECO:0000256" key="7">
    <source>
        <dbReference type="RuleBase" id="RU367024"/>
    </source>
</evidence>
<dbReference type="Gene3D" id="2.70.40.10">
    <property type="match status" value="1"/>
</dbReference>
<evidence type="ECO:0000256" key="3">
    <source>
        <dbReference type="ARBA" id="ARBA00011233"/>
    </source>
</evidence>
<name>A0A1E3QD61_LIPST</name>
<reference evidence="9 10" key="1">
    <citation type="journal article" date="2016" name="Proc. Natl. Acad. Sci. U.S.A.">
        <title>Comparative genomics of biotechnologically important yeasts.</title>
        <authorList>
            <person name="Riley R."/>
            <person name="Haridas S."/>
            <person name="Wolfe K.H."/>
            <person name="Lopes M.R."/>
            <person name="Hittinger C.T."/>
            <person name="Goeker M."/>
            <person name="Salamov A.A."/>
            <person name="Wisecaver J.H."/>
            <person name="Long T.M."/>
            <person name="Calvey C.H."/>
            <person name="Aerts A.L."/>
            <person name="Barry K.W."/>
            <person name="Choi C."/>
            <person name="Clum A."/>
            <person name="Coughlan A.Y."/>
            <person name="Deshpande S."/>
            <person name="Douglass A.P."/>
            <person name="Hanson S.J."/>
            <person name="Klenk H.-P."/>
            <person name="LaButti K.M."/>
            <person name="Lapidus A."/>
            <person name="Lindquist E.A."/>
            <person name="Lipzen A.M."/>
            <person name="Meier-Kolthoff J.P."/>
            <person name="Ohm R.A."/>
            <person name="Otillar R.P."/>
            <person name="Pangilinan J.L."/>
            <person name="Peng Y."/>
            <person name="Rokas A."/>
            <person name="Rosa C.A."/>
            <person name="Scheuner C."/>
            <person name="Sibirny A.A."/>
            <person name="Slot J.C."/>
            <person name="Stielow J.B."/>
            <person name="Sun H."/>
            <person name="Kurtzman C.P."/>
            <person name="Blackwell M."/>
            <person name="Grigoriev I.V."/>
            <person name="Jeffries T.W."/>
        </authorList>
    </citation>
    <scope>NUCLEOTIDE SEQUENCE [LARGE SCALE GENOMIC DNA]</scope>
    <source>
        <strain evidence="9 10">NRRL Y-11557</strain>
    </source>
</reference>
<evidence type="ECO:0000313" key="9">
    <source>
        <dbReference type="EMBL" id="ODQ75032.1"/>
    </source>
</evidence>
<dbReference type="InterPro" id="IPR033704">
    <property type="entry name" value="dUTPase_trimeric"/>
</dbReference>
<comment type="catalytic activity">
    <reaction evidence="6">
        <text>dUTP + H2O = dUMP + diphosphate + H(+)</text>
        <dbReference type="Rhea" id="RHEA:10248"/>
        <dbReference type="ChEBI" id="CHEBI:15377"/>
        <dbReference type="ChEBI" id="CHEBI:15378"/>
        <dbReference type="ChEBI" id="CHEBI:33019"/>
        <dbReference type="ChEBI" id="CHEBI:61555"/>
        <dbReference type="ChEBI" id="CHEBI:246422"/>
        <dbReference type="EC" id="3.6.1.23"/>
    </reaction>
    <physiologicalReaction direction="left-to-right" evidence="6">
        <dbReference type="Rhea" id="RHEA:10249"/>
    </physiologicalReaction>
</comment>
<keyword evidence="7" id="KW-0460">Magnesium</keyword>
<protein>
    <recommendedName>
        <fullName evidence="7">Deoxyuridine 5'-triphosphate nucleotidohydrolase</fullName>
        <shortName evidence="7">dUTPase</shortName>
        <ecNumber evidence="7">3.6.1.23</ecNumber>
    </recommendedName>
    <alternativeName>
        <fullName evidence="7">dUTP pyrophosphatase</fullName>
    </alternativeName>
</protein>
<dbReference type="NCBIfam" id="TIGR00576">
    <property type="entry name" value="dut"/>
    <property type="match status" value="1"/>
</dbReference>
<dbReference type="AlphaFoldDB" id="A0A1E3QD61"/>
<dbReference type="Proteomes" id="UP000094385">
    <property type="component" value="Unassembled WGS sequence"/>
</dbReference>
<dbReference type="GO" id="GO:0035870">
    <property type="term" value="F:dITP diphosphatase activity"/>
    <property type="evidence" value="ECO:0007669"/>
    <property type="project" value="EnsemblFungi"/>
</dbReference>
<dbReference type="PANTHER" id="PTHR11241:SF0">
    <property type="entry name" value="DEOXYURIDINE 5'-TRIPHOSPHATE NUCLEOTIDOHYDROLASE"/>
    <property type="match status" value="1"/>
</dbReference>
<dbReference type="InterPro" id="IPR036157">
    <property type="entry name" value="dUTPase-like_sf"/>
</dbReference>
<dbReference type="PANTHER" id="PTHR11241">
    <property type="entry name" value="DEOXYURIDINE 5'-TRIPHOSPHATE NUCLEOTIDOHYDROLASE"/>
    <property type="match status" value="1"/>
</dbReference>
<comment type="pathway">
    <text evidence="1 7">Pyrimidine metabolism; dUMP biosynthesis; dUMP from dCTP (dUTP route): step 2/2.</text>
</comment>
<evidence type="ECO:0000256" key="4">
    <source>
        <dbReference type="ARBA" id="ARBA00022801"/>
    </source>
</evidence>
<evidence type="ECO:0000259" key="8">
    <source>
        <dbReference type="Pfam" id="PF00692"/>
    </source>
</evidence>
<organism evidence="9 10">
    <name type="scientific">Lipomyces starkeyi NRRL Y-11557</name>
    <dbReference type="NCBI Taxonomy" id="675824"/>
    <lineage>
        <taxon>Eukaryota</taxon>
        <taxon>Fungi</taxon>
        <taxon>Dikarya</taxon>
        <taxon>Ascomycota</taxon>
        <taxon>Saccharomycotina</taxon>
        <taxon>Lipomycetes</taxon>
        <taxon>Lipomycetales</taxon>
        <taxon>Lipomycetaceae</taxon>
        <taxon>Lipomyces</taxon>
    </lineage>
</organism>
<comment type="function">
    <text evidence="7">Involved in nucleotide metabolism via production of dUMP, the immediate precursor of thymidine nucleotides, and decreases the intracellular concentration of dUTP so that uracil cannot be incorporated into DNA.</text>
</comment>
<evidence type="ECO:0000256" key="5">
    <source>
        <dbReference type="ARBA" id="ARBA00023080"/>
    </source>
</evidence>
<keyword evidence="7" id="KW-0479">Metal-binding</keyword>
<evidence type="ECO:0000256" key="6">
    <source>
        <dbReference type="ARBA" id="ARBA00048211"/>
    </source>
</evidence>
<sequence>LVDSEDVTEVPSGSAIPAAPVLQVKLLSDKAKVPTRGSALAAGYDIYGVEDFLIKAQDRGIIATDLAVAIPAGYYGRIAPRSGLATKHGLQTGAGVVDADYRGPLKILLFNQSNEDFQVHAGDRIAQMVIEKIITPEVVAVAELDETERGENGFGSTG</sequence>
<keyword evidence="10" id="KW-1185">Reference proteome</keyword>
<dbReference type="GO" id="GO:0046081">
    <property type="term" value="P:dUTP catabolic process"/>
    <property type="evidence" value="ECO:0007669"/>
    <property type="project" value="UniProtKB-UniRule"/>
</dbReference>
<comment type="similarity">
    <text evidence="2 7">Belongs to the dUTPase family.</text>
</comment>
<dbReference type="NCBIfam" id="NF001862">
    <property type="entry name" value="PRK00601.1"/>
    <property type="match status" value="1"/>
</dbReference>
<dbReference type="STRING" id="675824.A0A1E3QD61"/>
<dbReference type="GO" id="GO:0000287">
    <property type="term" value="F:magnesium ion binding"/>
    <property type="evidence" value="ECO:0007669"/>
    <property type="project" value="UniProtKB-UniRule"/>
</dbReference>
<feature type="domain" description="dUTPase-like" evidence="8">
    <location>
        <begin position="30"/>
        <end position="158"/>
    </location>
</feature>
<dbReference type="InterPro" id="IPR008181">
    <property type="entry name" value="dUTPase"/>
</dbReference>
<gene>
    <name evidence="9" type="ORF">LIPSTDRAFT_33725</name>
</gene>
<proteinExistence type="inferred from homology"/>
<comment type="cofactor">
    <cofactor evidence="7">
        <name>Mg(2+)</name>
        <dbReference type="ChEBI" id="CHEBI:18420"/>
    </cofactor>
</comment>
<evidence type="ECO:0000256" key="1">
    <source>
        <dbReference type="ARBA" id="ARBA00005142"/>
    </source>
</evidence>
<dbReference type="InterPro" id="IPR029054">
    <property type="entry name" value="dUTPase-like"/>
</dbReference>
<accession>A0A1E3QD61</accession>
<dbReference type="CDD" id="cd07557">
    <property type="entry name" value="trimeric_dUTPase"/>
    <property type="match status" value="1"/>
</dbReference>
<evidence type="ECO:0000313" key="10">
    <source>
        <dbReference type="Proteomes" id="UP000094385"/>
    </source>
</evidence>